<evidence type="ECO:0000256" key="1">
    <source>
        <dbReference type="ARBA" id="ARBA00022857"/>
    </source>
</evidence>
<gene>
    <name evidence="4" type="ORF">GCM10022204_24030</name>
</gene>
<dbReference type="PROSITE" id="PS01162">
    <property type="entry name" value="QOR_ZETA_CRYSTAL"/>
    <property type="match status" value="1"/>
</dbReference>
<dbReference type="PANTHER" id="PTHR48106">
    <property type="entry name" value="QUINONE OXIDOREDUCTASE PIG3-RELATED"/>
    <property type="match status" value="1"/>
</dbReference>
<dbReference type="Gene3D" id="3.40.50.720">
    <property type="entry name" value="NAD(P)-binding Rossmann-like Domain"/>
    <property type="match status" value="1"/>
</dbReference>
<evidence type="ECO:0000313" key="4">
    <source>
        <dbReference type="EMBL" id="GAA3705687.1"/>
    </source>
</evidence>
<organism evidence="4 5">
    <name type="scientific">Microlunatus aurantiacus</name>
    <dbReference type="NCBI Taxonomy" id="446786"/>
    <lineage>
        <taxon>Bacteria</taxon>
        <taxon>Bacillati</taxon>
        <taxon>Actinomycetota</taxon>
        <taxon>Actinomycetes</taxon>
        <taxon>Propionibacteriales</taxon>
        <taxon>Propionibacteriaceae</taxon>
        <taxon>Microlunatus</taxon>
    </lineage>
</organism>
<evidence type="ECO:0000256" key="2">
    <source>
        <dbReference type="ARBA" id="ARBA00023002"/>
    </source>
</evidence>
<keyword evidence="1" id="KW-0521">NADP</keyword>
<feature type="domain" description="Enoyl reductase (ER)" evidence="3">
    <location>
        <begin position="1"/>
        <end position="300"/>
    </location>
</feature>
<dbReference type="Pfam" id="PF08240">
    <property type="entry name" value="ADH_N"/>
    <property type="match status" value="1"/>
</dbReference>
<keyword evidence="2" id="KW-0560">Oxidoreductase</keyword>
<dbReference type="InterPro" id="IPR014189">
    <property type="entry name" value="Quinone_OxRdtase_PIG3"/>
</dbReference>
<dbReference type="InterPro" id="IPR011032">
    <property type="entry name" value="GroES-like_sf"/>
</dbReference>
<dbReference type="InterPro" id="IPR013154">
    <property type="entry name" value="ADH-like_N"/>
</dbReference>
<dbReference type="SMART" id="SM00829">
    <property type="entry name" value="PKS_ER"/>
    <property type="match status" value="1"/>
</dbReference>
<dbReference type="SUPFAM" id="SSF51735">
    <property type="entry name" value="NAD(P)-binding Rossmann-fold domains"/>
    <property type="match status" value="1"/>
</dbReference>
<name>A0ABP7DH76_9ACTN</name>
<dbReference type="EMBL" id="BAAAYX010000009">
    <property type="protein sequence ID" value="GAA3705687.1"/>
    <property type="molecule type" value="Genomic_DNA"/>
</dbReference>
<dbReference type="SUPFAM" id="SSF50129">
    <property type="entry name" value="GroES-like"/>
    <property type="match status" value="1"/>
</dbReference>
<dbReference type="InterPro" id="IPR002364">
    <property type="entry name" value="Quin_OxRdtase/zeta-crystal_CS"/>
</dbReference>
<dbReference type="InterPro" id="IPR036291">
    <property type="entry name" value="NAD(P)-bd_dom_sf"/>
</dbReference>
<comment type="caution">
    <text evidence="4">The sequence shown here is derived from an EMBL/GenBank/DDBJ whole genome shotgun (WGS) entry which is preliminary data.</text>
</comment>
<evidence type="ECO:0000259" key="3">
    <source>
        <dbReference type="SMART" id="SM00829"/>
    </source>
</evidence>
<dbReference type="Gene3D" id="3.90.180.10">
    <property type="entry name" value="Medium-chain alcohol dehydrogenases, catalytic domain"/>
    <property type="match status" value="1"/>
</dbReference>
<accession>A0ABP7DH76</accession>
<evidence type="ECO:0000313" key="5">
    <source>
        <dbReference type="Proteomes" id="UP001500051"/>
    </source>
</evidence>
<dbReference type="Pfam" id="PF00107">
    <property type="entry name" value="ADH_zinc_N"/>
    <property type="match status" value="1"/>
</dbReference>
<dbReference type="Proteomes" id="UP001500051">
    <property type="component" value="Unassembled WGS sequence"/>
</dbReference>
<dbReference type="InterPro" id="IPR013149">
    <property type="entry name" value="ADH-like_C"/>
</dbReference>
<dbReference type="CDD" id="cd05276">
    <property type="entry name" value="p53_inducible_oxidoreductase"/>
    <property type="match status" value="1"/>
</dbReference>
<reference evidence="5" key="1">
    <citation type="journal article" date="2019" name="Int. J. Syst. Evol. Microbiol.">
        <title>The Global Catalogue of Microorganisms (GCM) 10K type strain sequencing project: providing services to taxonomists for standard genome sequencing and annotation.</title>
        <authorList>
            <consortium name="The Broad Institute Genomics Platform"/>
            <consortium name="The Broad Institute Genome Sequencing Center for Infectious Disease"/>
            <person name="Wu L."/>
            <person name="Ma J."/>
        </authorList>
    </citation>
    <scope>NUCLEOTIDE SEQUENCE [LARGE SCALE GENOMIC DNA]</scope>
    <source>
        <strain evidence="5">JCM 16548</strain>
    </source>
</reference>
<dbReference type="NCBIfam" id="TIGR02824">
    <property type="entry name" value="quinone_pig3"/>
    <property type="match status" value="1"/>
</dbReference>
<dbReference type="InterPro" id="IPR020843">
    <property type="entry name" value="ER"/>
</dbReference>
<dbReference type="PANTHER" id="PTHR48106:SF8">
    <property type="entry name" value="OS02G0805600 PROTEIN"/>
    <property type="match status" value="1"/>
</dbReference>
<sequence length="305" mass="31320">MPGAGEALVRVVAAGINRADLLQRQGHYPPPPGADDVLGMECSGYISALGPDTTDGRWTVGDPCLALLASGGYAEHVVVPVGQLLSVPDGVDLITAAGLVEVAATVVSNFDIADVGEGDVVLIHGGAGGIGSMAVQYAKALGATVATTAGSPDKLAYCRSIGADLAISYRHDWIAAVRDLSNRRGVDVILDVMGATYLGEHVGLLATGGRLVVIGLQGGRQGTLDLGRLLTVRGRVIATTLRSRPVQEKSAICRRVEEAVWPLVGDGSIAPAPQSRFSLADVVSAHSHLESGDNLGKVVLTVSKP</sequence>
<proteinExistence type="predicted"/>
<protein>
    <submittedName>
        <fullName evidence="4">NAD(P)H-quinone oxidoreductase</fullName>
    </submittedName>
</protein>
<keyword evidence="5" id="KW-1185">Reference proteome</keyword>